<dbReference type="AlphaFoldDB" id="A0AAE3HJL8"/>
<reference evidence="7" key="1">
    <citation type="submission" date="2022-08" db="EMBL/GenBank/DDBJ databases">
        <title>Genomic Encyclopedia of Type Strains, Phase III (KMG-III): the genomes of soil and plant-associated and newly described type strains.</title>
        <authorList>
            <person name="Whitman W."/>
        </authorList>
    </citation>
    <scope>NUCLEOTIDE SEQUENCE</scope>
    <source>
        <strain evidence="7">HMT 1</strain>
    </source>
</reference>
<dbReference type="Pfam" id="PF05433">
    <property type="entry name" value="Rick_17kDa_Anti"/>
    <property type="match status" value="1"/>
</dbReference>
<feature type="compositionally biased region" description="Polar residues" evidence="3">
    <location>
        <begin position="88"/>
        <end position="110"/>
    </location>
</feature>
<organism evidence="7 8">
    <name type="scientific">Methylohalomonas lacus</name>
    <dbReference type="NCBI Taxonomy" id="398773"/>
    <lineage>
        <taxon>Bacteria</taxon>
        <taxon>Pseudomonadati</taxon>
        <taxon>Pseudomonadota</taxon>
        <taxon>Gammaproteobacteria</taxon>
        <taxon>Methylohalomonadales</taxon>
        <taxon>Methylohalomonadaceae</taxon>
        <taxon>Methylohalomonas</taxon>
    </lineage>
</organism>
<feature type="domain" description="Glycine zipper 2TM" evidence="5">
    <location>
        <begin position="26"/>
        <end position="67"/>
    </location>
</feature>
<proteinExistence type="predicted"/>
<dbReference type="PROSITE" id="PS51257">
    <property type="entry name" value="PROKAR_LIPOPROTEIN"/>
    <property type="match status" value="1"/>
</dbReference>
<feature type="chain" id="PRO_5041956732" evidence="4">
    <location>
        <begin position="19"/>
        <end position="149"/>
    </location>
</feature>
<evidence type="ECO:0000256" key="2">
    <source>
        <dbReference type="ARBA" id="ARBA00023139"/>
    </source>
</evidence>
<evidence type="ECO:0000259" key="5">
    <source>
        <dbReference type="Pfam" id="PF05433"/>
    </source>
</evidence>
<keyword evidence="8" id="KW-1185">Reference proteome</keyword>
<evidence type="ECO:0000256" key="4">
    <source>
        <dbReference type="SAM" id="SignalP"/>
    </source>
</evidence>
<name>A0AAE3HJL8_9GAMM</name>
<keyword evidence="1 4" id="KW-0732">Signal</keyword>
<dbReference type="InterPro" id="IPR008816">
    <property type="entry name" value="Gly_zipper_2TM_dom"/>
</dbReference>
<feature type="domain" description="Surface antigen" evidence="6">
    <location>
        <begin position="82"/>
        <end position="148"/>
    </location>
</feature>
<evidence type="ECO:0000313" key="7">
    <source>
        <dbReference type="EMBL" id="MCS3902326.1"/>
    </source>
</evidence>
<dbReference type="RefSeq" id="WP_259053832.1">
    <property type="nucleotide sequence ID" value="NZ_JANUCT010000002.1"/>
</dbReference>
<dbReference type="Proteomes" id="UP001204445">
    <property type="component" value="Unassembled WGS sequence"/>
</dbReference>
<dbReference type="PIRSF" id="PIRSF002721">
    <property type="entry name" value="Surface_antigen_Rickettsia"/>
    <property type="match status" value="1"/>
</dbReference>
<dbReference type="Pfam" id="PF16998">
    <property type="entry name" value="17kDa_Anti_2"/>
    <property type="match status" value="1"/>
</dbReference>
<evidence type="ECO:0000256" key="3">
    <source>
        <dbReference type="SAM" id="MobiDB-lite"/>
    </source>
</evidence>
<evidence type="ECO:0000256" key="1">
    <source>
        <dbReference type="ARBA" id="ARBA00022729"/>
    </source>
</evidence>
<accession>A0AAE3HJL8</accession>
<dbReference type="InterPro" id="IPR032635">
    <property type="entry name" value="Anti_2"/>
</dbReference>
<dbReference type="EMBL" id="JANUCT010000002">
    <property type="protein sequence ID" value="MCS3902326.1"/>
    <property type="molecule type" value="Genomic_DNA"/>
</dbReference>
<evidence type="ECO:0000313" key="8">
    <source>
        <dbReference type="Proteomes" id="UP001204445"/>
    </source>
</evidence>
<evidence type="ECO:0000259" key="6">
    <source>
        <dbReference type="Pfam" id="PF16998"/>
    </source>
</evidence>
<sequence length="149" mass="15610">MKIRVLTGLLASALVVTACNPTKQDIGTVAGAGAGAAVGSQIGDGTGQLAAVAIGTLVGGYIGGSIGKTMDDVDRMKMNQALEKQPTGRASTWENPDTGHNYSVTPTETYQRNDRPCRDYTTEAVIDGQREVVHGTACRESDGRWVAQN</sequence>
<feature type="signal peptide" evidence="4">
    <location>
        <begin position="1"/>
        <end position="18"/>
    </location>
</feature>
<protein>
    <submittedName>
        <fullName evidence="7">Surface antigen</fullName>
    </submittedName>
</protein>
<keyword evidence="2" id="KW-0449">Lipoprotein</keyword>
<comment type="caution">
    <text evidence="7">The sequence shown here is derived from an EMBL/GenBank/DDBJ whole genome shotgun (WGS) entry which is preliminary data.</text>
</comment>
<gene>
    <name evidence="7" type="ORF">J2T55_000322</name>
</gene>
<dbReference type="InterPro" id="IPR016364">
    <property type="entry name" value="Surface_antigen_Rickettsia"/>
</dbReference>
<feature type="region of interest" description="Disordered" evidence="3">
    <location>
        <begin position="83"/>
        <end position="114"/>
    </location>
</feature>
<keyword evidence="2" id="KW-0564">Palmitate</keyword>